<gene>
    <name evidence="5" type="ORF">Fcan01_23952</name>
</gene>
<dbReference type="InterPro" id="IPR050182">
    <property type="entry name" value="Cytochrome_P450_fam2"/>
</dbReference>
<comment type="caution">
    <text evidence="5">The sequence shown here is derived from an EMBL/GenBank/DDBJ whole genome shotgun (WGS) entry which is preliminary data.</text>
</comment>
<protein>
    <submittedName>
        <fullName evidence="5">Cytochrome P450 2J5</fullName>
    </submittedName>
</protein>
<evidence type="ECO:0000256" key="4">
    <source>
        <dbReference type="ARBA" id="ARBA00023033"/>
    </source>
</evidence>
<evidence type="ECO:0000256" key="1">
    <source>
        <dbReference type="ARBA" id="ARBA00010617"/>
    </source>
</evidence>
<dbReference type="GO" id="GO:0020037">
    <property type="term" value="F:heme binding"/>
    <property type="evidence" value="ECO:0007669"/>
    <property type="project" value="InterPro"/>
</dbReference>
<dbReference type="GO" id="GO:0005506">
    <property type="term" value="F:iron ion binding"/>
    <property type="evidence" value="ECO:0007669"/>
    <property type="project" value="InterPro"/>
</dbReference>
<dbReference type="PANTHER" id="PTHR24300">
    <property type="entry name" value="CYTOCHROME P450 508A4-RELATED"/>
    <property type="match status" value="1"/>
</dbReference>
<dbReference type="InterPro" id="IPR001128">
    <property type="entry name" value="Cyt_P450"/>
</dbReference>
<keyword evidence="4" id="KW-0503">Monooxygenase</keyword>
<keyword evidence="6" id="KW-1185">Reference proteome</keyword>
<keyword evidence="2" id="KW-0479">Metal-binding</keyword>
<dbReference type="PRINTS" id="PR00463">
    <property type="entry name" value="EP450I"/>
</dbReference>
<comment type="similarity">
    <text evidence="1">Belongs to the cytochrome P450 family.</text>
</comment>
<dbReference type="AlphaFoldDB" id="A0A226D7T3"/>
<dbReference type="OrthoDB" id="1055148at2759"/>
<evidence type="ECO:0000313" key="5">
    <source>
        <dbReference type="EMBL" id="OXA41279.1"/>
    </source>
</evidence>
<keyword evidence="3" id="KW-0408">Iron</keyword>
<keyword evidence="4" id="KW-0560">Oxidoreductase</keyword>
<dbReference type="Gene3D" id="1.10.630.10">
    <property type="entry name" value="Cytochrome P450"/>
    <property type="match status" value="1"/>
</dbReference>
<dbReference type="OMA" id="HYLCKIM"/>
<evidence type="ECO:0000313" key="6">
    <source>
        <dbReference type="Proteomes" id="UP000198287"/>
    </source>
</evidence>
<evidence type="ECO:0000256" key="3">
    <source>
        <dbReference type="ARBA" id="ARBA00023004"/>
    </source>
</evidence>
<dbReference type="InterPro" id="IPR036396">
    <property type="entry name" value="Cyt_P450_sf"/>
</dbReference>
<name>A0A226D7T3_FOLCA</name>
<dbReference type="Proteomes" id="UP000198287">
    <property type="component" value="Unassembled WGS sequence"/>
</dbReference>
<dbReference type="EMBL" id="LNIX01000030">
    <property type="protein sequence ID" value="OXA41279.1"/>
    <property type="molecule type" value="Genomic_DNA"/>
</dbReference>
<dbReference type="GO" id="GO:0004497">
    <property type="term" value="F:monooxygenase activity"/>
    <property type="evidence" value="ECO:0007669"/>
    <property type="project" value="UniProtKB-KW"/>
</dbReference>
<accession>A0A226D7T3</accession>
<sequence>MVNGQTNTVQFVGSVIISDFKMLKEIYSLPAATGRMHFSRLLDIVPGGDRSHGIAFNEGPDWEELRHFTARQIRQEGLARDKTEDMIMQEVMHFIDSLVSNGGAPVTNVKGRLLLMTACIVSGFTSGSRRREVGLGIIEIMQYVQKTFTELHTNFRVLFFLPILAKLFPVLSGYTIIREVLGRFTACFKIPIDDHLNSYSPDFDRDFTDAFITQMRNTTDKQSPFYGKVGEDNLLATLADIYFGGTDTTSTTLTWLILYVSKMPEIQKKLQDEIESITGNVTPIGTMDRAR</sequence>
<dbReference type="Pfam" id="PF00067">
    <property type="entry name" value="p450"/>
    <property type="match status" value="1"/>
</dbReference>
<reference evidence="5 6" key="1">
    <citation type="submission" date="2015-12" db="EMBL/GenBank/DDBJ databases">
        <title>The genome of Folsomia candida.</title>
        <authorList>
            <person name="Faddeeva A."/>
            <person name="Derks M.F."/>
            <person name="Anvar Y."/>
            <person name="Smit S."/>
            <person name="Van Straalen N."/>
            <person name="Roelofs D."/>
        </authorList>
    </citation>
    <scope>NUCLEOTIDE SEQUENCE [LARGE SCALE GENOMIC DNA]</scope>
    <source>
        <strain evidence="5 6">VU population</strain>
        <tissue evidence="5">Whole body</tissue>
    </source>
</reference>
<dbReference type="GO" id="GO:0016705">
    <property type="term" value="F:oxidoreductase activity, acting on paired donors, with incorporation or reduction of molecular oxygen"/>
    <property type="evidence" value="ECO:0007669"/>
    <property type="project" value="InterPro"/>
</dbReference>
<dbReference type="InterPro" id="IPR002401">
    <property type="entry name" value="Cyt_P450_E_grp-I"/>
</dbReference>
<dbReference type="SUPFAM" id="SSF48264">
    <property type="entry name" value="Cytochrome P450"/>
    <property type="match status" value="1"/>
</dbReference>
<proteinExistence type="inferred from homology"/>
<evidence type="ECO:0000256" key="2">
    <source>
        <dbReference type="ARBA" id="ARBA00022723"/>
    </source>
</evidence>
<organism evidence="5 6">
    <name type="scientific">Folsomia candida</name>
    <name type="common">Springtail</name>
    <dbReference type="NCBI Taxonomy" id="158441"/>
    <lineage>
        <taxon>Eukaryota</taxon>
        <taxon>Metazoa</taxon>
        <taxon>Ecdysozoa</taxon>
        <taxon>Arthropoda</taxon>
        <taxon>Hexapoda</taxon>
        <taxon>Collembola</taxon>
        <taxon>Entomobryomorpha</taxon>
        <taxon>Isotomoidea</taxon>
        <taxon>Isotomidae</taxon>
        <taxon>Proisotominae</taxon>
        <taxon>Folsomia</taxon>
    </lineage>
</organism>